<dbReference type="Pfam" id="PF23982">
    <property type="entry name" value="XM1_gp53_minor_capsid"/>
    <property type="match status" value="1"/>
</dbReference>
<accession>A0A437MC67</accession>
<comment type="caution">
    <text evidence="1">The sequence shown here is derived from an EMBL/GenBank/DDBJ whole genome shotgun (WGS) entry which is preliminary data.</text>
</comment>
<reference evidence="1 2" key="1">
    <citation type="submission" date="2019-01" db="EMBL/GenBank/DDBJ databases">
        <authorList>
            <person name="Chen W.-M."/>
        </authorList>
    </citation>
    <scope>NUCLEOTIDE SEQUENCE [LARGE SCALE GENOMIC DNA]</scope>
    <source>
        <strain evidence="1 2">CCP-6</strain>
    </source>
</reference>
<dbReference type="InterPro" id="IPR056914">
    <property type="entry name" value="Gp53-like"/>
</dbReference>
<evidence type="ECO:0000313" key="1">
    <source>
        <dbReference type="EMBL" id="RVT95244.1"/>
    </source>
</evidence>
<sequence length="303" mass="29996">MPFQTQVNLTQAPAVEGDFASANPRFTYNAGEGQIVAGPLGVTVGRFVWVDPSGTTATNYGSGPVAGFIHREQQGLITTFLAESSMLIRPGMPVTVMTGGDFWARSATGGIIGQKVYANYATGVITTGATGSPPSGAVTTASIAAGSASVTASITDNVMTVTAVGSGTLVPGAILSGTGVVTGTTVVRQLTGTTGGVGTYQVSIFQTVASTTVSASYGTMTVTAVASGALAVGDVLSGTNVTANTIVTGFGTGTGGTGTYYVNLTQTAASATVNATGAVETKWIVASNSLPGELLKISSQPLG</sequence>
<organism evidence="1 2">
    <name type="scientific">Rhodovarius crocodyli</name>
    <dbReference type="NCBI Taxonomy" id="1979269"/>
    <lineage>
        <taxon>Bacteria</taxon>
        <taxon>Pseudomonadati</taxon>
        <taxon>Pseudomonadota</taxon>
        <taxon>Alphaproteobacteria</taxon>
        <taxon>Acetobacterales</taxon>
        <taxon>Roseomonadaceae</taxon>
        <taxon>Rhodovarius</taxon>
    </lineage>
</organism>
<gene>
    <name evidence="1" type="ORF">EOD42_16800</name>
</gene>
<protein>
    <submittedName>
        <fullName evidence="1">Uncharacterized protein</fullName>
    </submittedName>
</protein>
<dbReference type="AlphaFoldDB" id="A0A437MC67"/>
<proteinExistence type="predicted"/>
<dbReference type="EMBL" id="SACL01000006">
    <property type="protein sequence ID" value="RVT95244.1"/>
    <property type="molecule type" value="Genomic_DNA"/>
</dbReference>
<name>A0A437MC67_9PROT</name>
<dbReference type="OrthoDB" id="7224958at2"/>
<dbReference type="RefSeq" id="WP_127788732.1">
    <property type="nucleotide sequence ID" value="NZ_SACL01000006.1"/>
</dbReference>
<keyword evidence="2" id="KW-1185">Reference proteome</keyword>
<evidence type="ECO:0000313" key="2">
    <source>
        <dbReference type="Proteomes" id="UP000282957"/>
    </source>
</evidence>
<dbReference type="Proteomes" id="UP000282957">
    <property type="component" value="Unassembled WGS sequence"/>
</dbReference>